<keyword evidence="1" id="KW-0812">Transmembrane</keyword>
<feature type="transmembrane region" description="Helical" evidence="1">
    <location>
        <begin position="12"/>
        <end position="33"/>
    </location>
</feature>
<protein>
    <submittedName>
        <fullName evidence="3">Biofilm formation protein PelB</fullName>
    </submittedName>
</protein>
<gene>
    <name evidence="3" type="ORF">EA797_01600</name>
</gene>
<dbReference type="Pfam" id="PF13429">
    <property type="entry name" value="TPR_15"/>
    <property type="match status" value="1"/>
</dbReference>
<dbReference type="InterPro" id="IPR057306">
    <property type="entry name" value="B-barrel_PelB_C"/>
</dbReference>
<dbReference type="InterPro" id="IPR011990">
    <property type="entry name" value="TPR-like_helical_dom_sf"/>
</dbReference>
<dbReference type="Gene3D" id="1.25.40.10">
    <property type="entry name" value="Tetratricopeptide repeat domain"/>
    <property type="match status" value="2"/>
</dbReference>
<sequence>MRSSSVTEPTRLLSPWALLLVAVLVGALLVLTYTGEDVFMPSEKQPDAVSISYAELLLEAHPNDTSLRLKLIEQLVELGDLARARSHVFKLAESESDNVRFFLAELAVLEAQSATDGISASTLAALRDQLGAVERGSVTIEQLSRLARYALALGDPALAALTYRDLAVRDEAQREHWLIESAQSHLAAGDTMAAARIFTDLLASTEPSAERREYLGKAFSAMVAADQGEQAAELVHRNLDLLSAADGDLFGRAVRAGVGSHRYDLAIDTVTRWREAQPDDASAVHADMQLRLAAGQLEQAWAAGQHLSALGPLDAETLELMGRLGEWTGRTSESLEFWLRLVQQRDEPAIREHAWRLASQLFDYDNTIALLAGAGKLRQLSDTELDALVYSHNARGTPEQAERWLRDYLRSRPGHQRAWLHLQQILEHTHQQVAQVELWAEIDRRFGLTIDQRIKWAEDHWELFDPQAAWRVLDIADAKTVTDTAYWLLRAELAWELERDADTLDAYQRLAALGVGPTSTAEERLIALYERNEPTRALDVMITSWERNRTQPNLTRALQLAMELGDLGRVERLISEGLQLPDSDRIVAIWSARAFVASRNGDRAGTEQIYLQALSLFPHAGEFREQLLWHYIDHGERDALGPLLQQWEPLARKQSGLWLPFASANLMLNRNDQALRWFDLYLRKDPGDALVQAAYADALDSAGYADRALRLRRHVLRNFEMPVVGAAPALYQTYLRLLTSGGARMAAGELALSWNDGSQPLLQLWFDQFSEQLDATNQGALKEQWLAWARSKGLRISRYAELQQALQEQNRQTLERLLAEGGLDPAQRVEALQRLGATGRALAEGLQALSPEQPVAVQQQLRRQTLALQERNPQGVRIGMRQQDFGSLELQGQTAEIAGQLDHDWHAQLSLGRQDYSGSGLIGVRPGIEHWAQLQLTRALPDGSAGVEVDVSRHDAGDRTGFGLTRSLQLNSGDTVEFQMGWHRQAEESGLLRAMGRRDSLGVSGIHAISARDQFSWSAAQQRFSTLSGEAVGSGQQVNLELSHAVFFEGPTWTLRTGLSYARYGTSNDELRSVGAPAADLLQDRFGQAYIGSTWRRGFPGALNRSTAQFSWIFDVLAGWQWTEQQTNYAINTGVGMQVLGDDELAFTFGFQSAPKNGDGEPGGTLGMTYSTRFGR</sequence>
<keyword evidence="4" id="KW-1185">Reference proteome</keyword>
<dbReference type="Proteomes" id="UP000269774">
    <property type="component" value="Unassembled WGS sequence"/>
</dbReference>
<evidence type="ECO:0000313" key="3">
    <source>
        <dbReference type="EMBL" id="RMH91471.1"/>
    </source>
</evidence>
<comment type="caution">
    <text evidence="3">The sequence shown here is derived from an EMBL/GenBank/DDBJ whole genome shotgun (WGS) entry which is preliminary data.</text>
</comment>
<dbReference type="EMBL" id="RFFM01000001">
    <property type="protein sequence ID" value="RMH91471.1"/>
    <property type="molecule type" value="Genomic_DNA"/>
</dbReference>
<evidence type="ECO:0000313" key="4">
    <source>
        <dbReference type="Proteomes" id="UP000269774"/>
    </source>
</evidence>
<dbReference type="SUPFAM" id="SSF48452">
    <property type="entry name" value="TPR-like"/>
    <property type="match status" value="2"/>
</dbReference>
<accession>A0A3M2HP20</accession>
<reference evidence="3 4" key="1">
    <citation type="submission" date="2018-10" db="EMBL/GenBank/DDBJ databases">
        <title>Pseudomonas zhaodongensis NEAU-ST5-21(T) genome.</title>
        <authorList>
            <person name="Peng J."/>
            <person name="Liu Z.-P."/>
        </authorList>
    </citation>
    <scope>NUCLEOTIDE SEQUENCE [LARGE SCALE GENOMIC DNA]</scope>
    <source>
        <strain evidence="3 4">NEAU-ST5-21</strain>
    </source>
</reference>
<dbReference type="AlphaFoldDB" id="A0A3M2HP20"/>
<dbReference type="Pfam" id="PF24604">
    <property type="entry name" value="B-barrel_PelB_C"/>
    <property type="match status" value="1"/>
</dbReference>
<proteinExistence type="predicted"/>
<name>A0A3M2HP20_9GAMM</name>
<keyword evidence="1" id="KW-1133">Transmembrane helix</keyword>
<keyword evidence="1" id="KW-0472">Membrane</keyword>
<organism evidence="3 4">
    <name type="scientific">Stutzerimonas zhaodongensis</name>
    <dbReference type="NCBI Taxonomy" id="1176257"/>
    <lineage>
        <taxon>Bacteria</taxon>
        <taxon>Pseudomonadati</taxon>
        <taxon>Pseudomonadota</taxon>
        <taxon>Gammaproteobacteria</taxon>
        <taxon>Pseudomonadales</taxon>
        <taxon>Pseudomonadaceae</taxon>
        <taxon>Stutzerimonas</taxon>
    </lineage>
</organism>
<dbReference type="OrthoDB" id="8565469at2"/>
<evidence type="ECO:0000256" key="1">
    <source>
        <dbReference type="SAM" id="Phobius"/>
    </source>
</evidence>
<evidence type="ECO:0000259" key="2">
    <source>
        <dbReference type="Pfam" id="PF24604"/>
    </source>
</evidence>
<dbReference type="RefSeq" id="WP_122163445.1">
    <property type="nucleotide sequence ID" value="NZ_CP180504.1"/>
</dbReference>
<feature type="domain" description="PelB C-terminal" evidence="2">
    <location>
        <begin position="870"/>
        <end position="1173"/>
    </location>
</feature>